<evidence type="ECO:0000313" key="6">
    <source>
        <dbReference type="EMBL" id="PIT70448.1"/>
    </source>
</evidence>
<comment type="catalytic activity">
    <reaction evidence="4">
        <text>L-threonyl-[protein] + acetyl-CoA = O-acetyl-L-threonyl-[protein] + CoA</text>
        <dbReference type="Rhea" id="RHEA:65340"/>
        <dbReference type="Rhea" id="RHEA-COMP:11060"/>
        <dbReference type="Rhea" id="RHEA-COMP:16780"/>
        <dbReference type="ChEBI" id="CHEBI:30013"/>
        <dbReference type="ChEBI" id="CHEBI:57287"/>
        <dbReference type="ChEBI" id="CHEBI:57288"/>
        <dbReference type="ChEBI" id="CHEBI:141025"/>
    </reaction>
    <physiologicalReaction direction="left-to-right" evidence="4">
        <dbReference type="Rhea" id="RHEA:65341"/>
    </physiologicalReaction>
</comment>
<evidence type="ECO:0000256" key="4">
    <source>
        <dbReference type="ARBA" id="ARBA00048364"/>
    </source>
</evidence>
<evidence type="ECO:0000256" key="5">
    <source>
        <dbReference type="ARBA" id="ARBA00048662"/>
    </source>
</evidence>
<protein>
    <submittedName>
        <fullName evidence="6">Effector protein YopJ</fullName>
    </submittedName>
</protein>
<dbReference type="RefSeq" id="WP_100130432.1">
    <property type="nucleotide sequence ID" value="NZ_CADDYJ010000008.1"/>
</dbReference>
<evidence type="ECO:0000256" key="3">
    <source>
        <dbReference type="ARBA" id="ARBA00023785"/>
    </source>
</evidence>
<dbReference type="GO" id="GO:0016746">
    <property type="term" value="F:acyltransferase activity"/>
    <property type="evidence" value="ECO:0007669"/>
    <property type="project" value="UniProtKB-KW"/>
</dbReference>
<evidence type="ECO:0000313" key="7">
    <source>
        <dbReference type="Proteomes" id="UP000230791"/>
    </source>
</evidence>
<dbReference type="NCBIfam" id="NF011898">
    <property type="entry name" value="PRK15371.1"/>
    <property type="match status" value="1"/>
</dbReference>
<dbReference type="Pfam" id="PF03421">
    <property type="entry name" value="Acetyltransf_14"/>
    <property type="match status" value="1"/>
</dbReference>
<name>A0A2M6UW65_9HYPH</name>
<dbReference type="AlphaFoldDB" id="A0A2M6UW65"/>
<dbReference type="SMR" id="A0A2M6UW65"/>
<comment type="similarity">
    <text evidence="3">Belongs to the acetyltransferase YopJ family.</text>
</comment>
<gene>
    <name evidence="6" type="ORF">CEV08_03745</name>
</gene>
<dbReference type="EMBL" id="NJPP01000008">
    <property type="protein sequence ID" value="PIT70448.1"/>
    <property type="molecule type" value="Genomic_DNA"/>
</dbReference>
<reference evidence="6 7" key="1">
    <citation type="submission" date="2017-06" db="EMBL/GenBank/DDBJ databases">
        <title>Draft genome of Bartonella tribocorum C635.</title>
        <authorList>
            <person name="Hadjadj L."/>
            <person name="Jiyipong T."/>
            <person name="Diene S.M."/>
            <person name="Morand S."/>
            <person name="Rolain J.-M."/>
        </authorList>
    </citation>
    <scope>NUCLEOTIDE SEQUENCE [LARGE SCALE GENOMIC DNA]</scope>
    <source>
        <strain evidence="6 7">C635</strain>
    </source>
</reference>
<proteinExistence type="inferred from homology"/>
<keyword evidence="2" id="KW-0012">Acyltransferase</keyword>
<evidence type="ECO:0000256" key="2">
    <source>
        <dbReference type="ARBA" id="ARBA00023315"/>
    </source>
</evidence>
<evidence type="ECO:0000256" key="1">
    <source>
        <dbReference type="ARBA" id="ARBA00022679"/>
    </source>
</evidence>
<dbReference type="InterPro" id="IPR005083">
    <property type="entry name" value="YopJ-like"/>
</dbReference>
<dbReference type="Proteomes" id="UP000230791">
    <property type="component" value="Unassembled WGS sequence"/>
</dbReference>
<comment type="caution">
    <text evidence="6">The sequence shown here is derived from an EMBL/GenBank/DDBJ whole genome shotgun (WGS) entry which is preliminary data.</text>
</comment>
<organism evidence="6 7">
    <name type="scientific">Bartonella tribocorum</name>
    <dbReference type="NCBI Taxonomy" id="85701"/>
    <lineage>
        <taxon>Bacteria</taxon>
        <taxon>Pseudomonadati</taxon>
        <taxon>Pseudomonadota</taxon>
        <taxon>Alphaproteobacteria</taxon>
        <taxon>Hyphomicrobiales</taxon>
        <taxon>Bartonellaceae</taxon>
        <taxon>Bartonella</taxon>
    </lineage>
</organism>
<sequence length="307" mass="35709">MPTLRNLLKIICCSKQKEEEVVVSEKKERALFRKRHDFIFRDDETLENIIAHLENDITNGDWTNTLYGKVDLKMMPALVEQANRKYPQMKLEFSKTPEKIPTLIKNTIDEGIKSSRIIINLGNDNIHFAVVDHKTINHQTSLILFEPVAFKHMPPAVLAMRAKIALEESQLPNYHFSMVEMDIQRSASECGIFSLALAKKLYCESNKLNKLHKANIDGALCKSDDLFLSPDQLDNYLPVTFYKHVQSINRLNKYIESNPRAKKEIINKKNENIYERFDKNSFLIDNKNMSVSSHKKRIREYQSLIRL</sequence>
<keyword evidence="1" id="KW-0808">Transferase</keyword>
<accession>A0A2M6UW65</accession>
<dbReference type="OrthoDB" id="6637102at2"/>
<comment type="catalytic activity">
    <reaction evidence="5">
        <text>L-seryl-[protein] + acetyl-CoA = O-acetyl-L-seryl-[protein] + CoA</text>
        <dbReference type="Rhea" id="RHEA:59392"/>
        <dbReference type="Rhea" id="RHEA-COMP:9863"/>
        <dbReference type="Rhea" id="RHEA-COMP:15352"/>
        <dbReference type="ChEBI" id="CHEBI:29999"/>
        <dbReference type="ChEBI" id="CHEBI:57287"/>
        <dbReference type="ChEBI" id="CHEBI:57288"/>
        <dbReference type="ChEBI" id="CHEBI:141128"/>
    </reaction>
    <physiologicalReaction direction="left-to-right" evidence="5">
        <dbReference type="Rhea" id="RHEA:59393"/>
    </physiologicalReaction>
</comment>